<sequence length="164" mass="19050">MWPQFAGSRGVTWQDMEEVQAYVHLRPINPNVLTRQHEPSMNNDDEMHYLWTIKSDISKEDIHVLVDFEPVQSQAFSDVQHTHVSPNALYDYTSSKAFLDKGSGEQINDLIESGTIRFLDWNDAMIDLQLEMSFVDKTQAISAVQKWYIRIGREFRVVKSKSDQ</sequence>
<protein>
    <submittedName>
        <fullName evidence="1">Uncharacterized protein</fullName>
    </submittedName>
</protein>
<evidence type="ECO:0000313" key="1">
    <source>
        <dbReference type="EMBL" id="KAI5681624.1"/>
    </source>
</evidence>
<evidence type="ECO:0000313" key="2">
    <source>
        <dbReference type="Proteomes" id="UP001060085"/>
    </source>
</evidence>
<accession>A0ACC0C9Q5</accession>
<dbReference type="EMBL" id="CM044701">
    <property type="protein sequence ID" value="KAI5681624.1"/>
    <property type="molecule type" value="Genomic_DNA"/>
</dbReference>
<keyword evidence="2" id="KW-1185">Reference proteome</keyword>
<organism evidence="1 2">
    <name type="scientific">Catharanthus roseus</name>
    <name type="common">Madagascar periwinkle</name>
    <name type="synonym">Vinca rosea</name>
    <dbReference type="NCBI Taxonomy" id="4058"/>
    <lineage>
        <taxon>Eukaryota</taxon>
        <taxon>Viridiplantae</taxon>
        <taxon>Streptophyta</taxon>
        <taxon>Embryophyta</taxon>
        <taxon>Tracheophyta</taxon>
        <taxon>Spermatophyta</taxon>
        <taxon>Magnoliopsida</taxon>
        <taxon>eudicotyledons</taxon>
        <taxon>Gunneridae</taxon>
        <taxon>Pentapetalae</taxon>
        <taxon>asterids</taxon>
        <taxon>lamiids</taxon>
        <taxon>Gentianales</taxon>
        <taxon>Apocynaceae</taxon>
        <taxon>Rauvolfioideae</taxon>
        <taxon>Vinceae</taxon>
        <taxon>Catharanthinae</taxon>
        <taxon>Catharanthus</taxon>
    </lineage>
</organism>
<reference evidence="2" key="1">
    <citation type="journal article" date="2023" name="Nat. Plants">
        <title>Single-cell RNA sequencing provides a high-resolution roadmap for understanding the multicellular compartmentation of specialized metabolism.</title>
        <authorList>
            <person name="Sun S."/>
            <person name="Shen X."/>
            <person name="Li Y."/>
            <person name="Li Y."/>
            <person name="Wang S."/>
            <person name="Li R."/>
            <person name="Zhang H."/>
            <person name="Shen G."/>
            <person name="Guo B."/>
            <person name="Wei J."/>
            <person name="Xu J."/>
            <person name="St-Pierre B."/>
            <person name="Chen S."/>
            <person name="Sun C."/>
        </authorList>
    </citation>
    <scope>NUCLEOTIDE SEQUENCE [LARGE SCALE GENOMIC DNA]</scope>
</reference>
<proteinExistence type="predicted"/>
<gene>
    <name evidence="1" type="ORF">M9H77_02852</name>
</gene>
<dbReference type="Proteomes" id="UP001060085">
    <property type="component" value="Linkage Group LG01"/>
</dbReference>
<name>A0ACC0C9Q5_CATRO</name>
<comment type="caution">
    <text evidence="1">The sequence shown here is derived from an EMBL/GenBank/DDBJ whole genome shotgun (WGS) entry which is preliminary data.</text>
</comment>